<feature type="non-terminal residue" evidence="3">
    <location>
        <position position="1"/>
    </location>
</feature>
<accession>A0ABW9UQM8</accession>
<name>A0ABW9UQM8_CHLPH</name>
<evidence type="ECO:0000313" key="4">
    <source>
        <dbReference type="Proteomes" id="UP000489351"/>
    </source>
</evidence>
<feature type="domain" description="Terminase large subunit gp17-like C-terminal" evidence="2">
    <location>
        <begin position="10"/>
        <end position="152"/>
    </location>
</feature>
<comment type="caution">
    <text evidence="3">The sequence shown here is derived from an EMBL/GenBank/DDBJ whole genome shotgun (WGS) entry which is preliminary data.</text>
</comment>
<gene>
    <name evidence="3" type="ORF">GJ685_09950</name>
</gene>
<sequence length="173" mass="19703">EGDQVEAGIDFNVDYMTAELFFRRGNVIHFIDEIRMVDADTYALAIAIKERYPGITLYPDASGSSRKTSAPKTDHMILRDAKFKVHSPSKNPPVKDRVNAVNNMLRNRRITISKKCKHLIKDLEQLGWKNGDVDKSNIKLTHASDAAGYAISYLFPVKVERDFTKPQPRAWRP</sequence>
<dbReference type="Proteomes" id="UP000489351">
    <property type="component" value="Unassembled WGS sequence"/>
</dbReference>
<evidence type="ECO:0000256" key="1">
    <source>
        <dbReference type="ARBA" id="ARBA00022612"/>
    </source>
</evidence>
<organism evidence="3 4">
    <name type="scientific">Chlorobium phaeovibrioides</name>
    <dbReference type="NCBI Taxonomy" id="1094"/>
    <lineage>
        <taxon>Bacteria</taxon>
        <taxon>Pseudomonadati</taxon>
        <taxon>Chlorobiota</taxon>
        <taxon>Chlorobiia</taxon>
        <taxon>Chlorobiales</taxon>
        <taxon>Chlorobiaceae</taxon>
        <taxon>Chlorobium/Pelodictyon group</taxon>
        <taxon>Chlorobium</taxon>
    </lineage>
</organism>
<dbReference type="Pfam" id="PF17289">
    <property type="entry name" value="Terminase_6C"/>
    <property type="match status" value="1"/>
</dbReference>
<evidence type="ECO:0000313" key="3">
    <source>
        <dbReference type="EMBL" id="MWV55363.1"/>
    </source>
</evidence>
<evidence type="ECO:0000259" key="2">
    <source>
        <dbReference type="Pfam" id="PF17289"/>
    </source>
</evidence>
<dbReference type="EMBL" id="WUBZ01000135">
    <property type="protein sequence ID" value="MWV55363.1"/>
    <property type="molecule type" value="Genomic_DNA"/>
</dbReference>
<dbReference type="Gene3D" id="3.30.420.280">
    <property type="match status" value="1"/>
</dbReference>
<protein>
    <submittedName>
        <fullName evidence="3">Terminase</fullName>
    </submittedName>
</protein>
<proteinExistence type="predicted"/>
<reference evidence="3 4" key="1">
    <citation type="submission" date="2019-11" db="EMBL/GenBank/DDBJ databases">
        <title>Green- and brown-colored morphotypes of Chlorobia in the stratified aquatic ecosystems of Kandalaksha Gulf (White Sea): A model for study of the accessory genome evolution.</title>
        <authorList>
            <person name="Grouzdev D.S."/>
        </authorList>
    </citation>
    <scope>NUCLEOTIDE SEQUENCE [LARGE SCALE GENOMIC DNA]</scope>
    <source>
        <strain evidence="3 4">ZM</strain>
    </source>
</reference>
<dbReference type="InterPro" id="IPR035421">
    <property type="entry name" value="Terminase_6C"/>
</dbReference>
<keyword evidence="1" id="KW-1188">Viral release from host cell</keyword>
<keyword evidence="4" id="KW-1185">Reference proteome</keyword>